<protein>
    <submittedName>
        <fullName evidence="1">Uncharacterized protein</fullName>
    </submittedName>
</protein>
<reference evidence="1" key="1">
    <citation type="submission" date="2022-10" db="EMBL/GenBank/DDBJ databases">
        <authorList>
            <person name="Chen Y."/>
            <person name="Dougan E. K."/>
            <person name="Chan C."/>
            <person name="Rhodes N."/>
            <person name="Thang M."/>
        </authorList>
    </citation>
    <scope>NUCLEOTIDE SEQUENCE</scope>
</reference>
<proteinExistence type="predicted"/>
<dbReference type="Proteomes" id="UP001152797">
    <property type="component" value="Unassembled WGS sequence"/>
</dbReference>
<comment type="caution">
    <text evidence="1">The sequence shown here is derived from an EMBL/GenBank/DDBJ whole genome shotgun (WGS) entry which is preliminary data.</text>
</comment>
<organism evidence="1">
    <name type="scientific">Cladocopium goreaui</name>
    <dbReference type="NCBI Taxonomy" id="2562237"/>
    <lineage>
        <taxon>Eukaryota</taxon>
        <taxon>Sar</taxon>
        <taxon>Alveolata</taxon>
        <taxon>Dinophyceae</taxon>
        <taxon>Suessiales</taxon>
        <taxon>Symbiodiniaceae</taxon>
        <taxon>Cladocopium</taxon>
    </lineage>
</organism>
<reference evidence="2 3" key="2">
    <citation type="submission" date="2024-05" db="EMBL/GenBank/DDBJ databases">
        <authorList>
            <person name="Chen Y."/>
            <person name="Shah S."/>
            <person name="Dougan E. K."/>
            <person name="Thang M."/>
            <person name="Chan C."/>
        </authorList>
    </citation>
    <scope>NUCLEOTIDE SEQUENCE [LARGE SCALE GENOMIC DNA]</scope>
</reference>
<evidence type="ECO:0000313" key="2">
    <source>
        <dbReference type="EMBL" id="CAL4773875.1"/>
    </source>
</evidence>
<dbReference type="EMBL" id="CAMXCT030001092">
    <property type="protein sequence ID" value="CAL4773875.1"/>
    <property type="molecule type" value="Genomic_DNA"/>
</dbReference>
<dbReference type="EMBL" id="CAMXCT010001092">
    <property type="protein sequence ID" value="CAI3986563.1"/>
    <property type="molecule type" value="Genomic_DNA"/>
</dbReference>
<dbReference type="EMBL" id="CAMXCT020001092">
    <property type="protein sequence ID" value="CAL1139938.1"/>
    <property type="molecule type" value="Genomic_DNA"/>
</dbReference>
<sequence length="341" mass="37947">MAMQERLKVLPGVSVHALQNALDKGFKTIGHRSLLVFLPLLEGMNWKTAASKHAAAYVQLEPLLRPLLEVCKNGLVPDAMLLSAFYAYSAEHKFEWSQEVSVQATITFFFMKLRQMVAKLRDLVSVNGGWEVLAKKLTQQQHEVIARLCRCLQPSFLSSEQLSNPSANSWQTEVNNMAVATPSNHQDSSIVLWRDPAAKSSLDFLSADAAAFCADHDIFAEAVASAKKMAEKVLIASVPTLRTPTTSEASEKRLVRRTVTNVSPKQSSSKAWWKLLDKASKDEALQAFRAYGESKGLTMTAKNFASRVYKQPEFTDVQTRRAAHKDAREYIESIAKKAKTT</sequence>
<dbReference type="OrthoDB" id="420837at2759"/>
<dbReference type="AlphaFoldDB" id="A0A9P1C8G8"/>
<name>A0A9P1C8G8_9DINO</name>
<evidence type="ECO:0000313" key="3">
    <source>
        <dbReference type="Proteomes" id="UP001152797"/>
    </source>
</evidence>
<keyword evidence="3" id="KW-1185">Reference proteome</keyword>
<evidence type="ECO:0000313" key="1">
    <source>
        <dbReference type="EMBL" id="CAI3986563.1"/>
    </source>
</evidence>
<gene>
    <name evidence="1" type="ORF">C1SCF055_LOCUS13907</name>
</gene>
<accession>A0A9P1C8G8</accession>